<dbReference type="PANTHER" id="PTHR31272:SF6">
    <property type="entry name" value="CYTOCHROME C-TYPE BIOGENESIS CCDA-LIKE CHLOROPLASTIC PROTEIN"/>
    <property type="match status" value="1"/>
</dbReference>
<gene>
    <name evidence="11" type="ORF">S06H3_02813</name>
</gene>
<accession>X1K983</accession>
<comment type="caution">
    <text evidence="11">The sequence shown here is derived from an EMBL/GenBank/DDBJ whole genome shotgun (WGS) entry which is preliminary data.</text>
</comment>
<dbReference type="InterPro" id="IPR003834">
    <property type="entry name" value="Cyt_c_assmbl_TM_dom"/>
</dbReference>
<evidence type="ECO:0000256" key="1">
    <source>
        <dbReference type="ARBA" id="ARBA00004141"/>
    </source>
</evidence>
<protein>
    <recommendedName>
        <fullName evidence="10">Cytochrome C biogenesis protein transmembrane domain-containing protein</fullName>
    </recommendedName>
</protein>
<feature type="transmembrane region" description="Helical" evidence="9">
    <location>
        <begin position="18"/>
        <end position="49"/>
    </location>
</feature>
<evidence type="ECO:0000256" key="4">
    <source>
        <dbReference type="ARBA" id="ARBA00022528"/>
    </source>
</evidence>
<feature type="transmembrane region" description="Helical" evidence="9">
    <location>
        <begin position="212"/>
        <end position="230"/>
    </location>
</feature>
<evidence type="ECO:0000256" key="5">
    <source>
        <dbReference type="ARBA" id="ARBA00022640"/>
    </source>
</evidence>
<keyword evidence="8 9" id="KW-0472">Membrane</keyword>
<evidence type="ECO:0000313" key="11">
    <source>
        <dbReference type="EMBL" id="GAH90195.1"/>
    </source>
</evidence>
<dbReference type="GO" id="GO:0009507">
    <property type="term" value="C:chloroplast"/>
    <property type="evidence" value="ECO:0007669"/>
    <property type="project" value="UniProtKB-SubCell"/>
</dbReference>
<feature type="transmembrane region" description="Helical" evidence="9">
    <location>
        <begin position="169"/>
        <end position="191"/>
    </location>
</feature>
<keyword evidence="7 9" id="KW-1133">Transmembrane helix</keyword>
<dbReference type="EMBL" id="BARV01000854">
    <property type="protein sequence ID" value="GAH90195.1"/>
    <property type="molecule type" value="Genomic_DNA"/>
</dbReference>
<dbReference type="InterPro" id="IPR051790">
    <property type="entry name" value="Cytochrome_c-biogenesis_DsbD"/>
</dbReference>
<keyword evidence="4" id="KW-0150">Chloroplast</keyword>
<keyword evidence="5" id="KW-0934">Plastid</keyword>
<dbReference type="GO" id="GO:0016020">
    <property type="term" value="C:membrane"/>
    <property type="evidence" value="ECO:0007669"/>
    <property type="project" value="UniProtKB-SubCell"/>
</dbReference>
<feature type="transmembrane region" description="Helical" evidence="9">
    <location>
        <begin position="61"/>
        <end position="86"/>
    </location>
</feature>
<evidence type="ECO:0000256" key="6">
    <source>
        <dbReference type="ARBA" id="ARBA00022692"/>
    </source>
</evidence>
<evidence type="ECO:0000256" key="8">
    <source>
        <dbReference type="ARBA" id="ARBA00023136"/>
    </source>
</evidence>
<evidence type="ECO:0000256" key="3">
    <source>
        <dbReference type="ARBA" id="ARBA00006143"/>
    </source>
</evidence>
<keyword evidence="6 9" id="KW-0812">Transmembrane</keyword>
<feature type="transmembrane region" description="Helical" evidence="9">
    <location>
        <begin position="131"/>
        <end position="154"/>
    </location>
</feature>
<evidence type="ECO:0000256" key="9">
    <source>
        <dbReference type="SAM" id="Phobius"/>
    </source>
</evidence>
<dbReference type="PANTHER" id="PTHR31272">
    <property type="entry name" value="CYTOCHROME C-TYPE BIOGENESIS PROTEIN HI_1454-RELATED"/>
    <property type="match status" value="1"/>
</dbReference>
<dbReference type="AlphaFoldDB" id="X1K983"/>
<reference evidence="11" key="1">
    <citation type="journal article" date="2014" name="Front. Microbiol.">
        <title>High frequency of phylogenetically diverse reductive dehalogenase-homologous genes in deep subseafloor sedimentary metagenomes.</title>
        <authorList>
            <person name="Kawai M."/>
            <person name="Futagami T."/>
            <person name="Toyoda A."/>
            <person name="Takaki Y."/>
            <person name="Nishi S."/>
            <person name="Hori S."/>
            <person name="Arai W."/>
            <person name="Tsubouchi T."/>
            <person name="Morono Y."/>
            <person name="Uchiyama I."/>
            <person name="Ito T."/>
            <person name="Fujiyama A."/>
            <person name="Inagaki F."/>
            <person name="Takami H."/>
        </authorList>
    </citation>
    <scope>NUCLEOTIDE SEQUENCE</scope>
    <source>
        <strain evidence="11">Expedition CK06-06</strain>
    </source>
</reference>
<evidence type="ECO:0000256" key="2">
    <source>
        <dbReference type="ARBA" id="ARBA00004229"/>
    </source>
</evidence>
<evidence type="ECO:0000259" key="10">
    <source>
        <dbReference type="Pfam" id="PF02683"/>
    </source>
</evidence>
<organism evidence="11">
    <name type="scientific">marine sediment metagenome</name>
    <dbReference type="NCBI Taxonomy" id="412755"/>
    <lineage>
        <taxon>unclassified sequences</taxon>
        <taxon>metagenomes</taxon>
        <taxon>ecological metagenomes</taxon>
    </lineage>
</organism>
<feature type="transmembrane region" description="Helical" evidence="9">
    <location>
        <begin position="98"/>
        <end position="119"/>
    </location>
</feature>
<dbReference type="Pfam" id="PF02683">
    <property type="entry name" value="DsbD_TM"/>
    <property type="match status" value="1"/>
</dbReference>
<comment type="subcellular location">
    <subcellularLocation>
        <location evidence="1">Membrane</location>
        <topology evidence="1">Multi-pass membrane protein</topology>
    </subcellularLocation>
    <subcellularLocation>
        <location evidence="2">Plastid</location>
        <location evidence="2">Chloroplast</location>
    </subcellularLocation>
</comment>
<sequence length="232" mass="24911">MIIELFSWLTRAIEGTPYIALIAAFIWGILSILLSPCHLASIPLIIGYIDEQGRISIKRAFWISVLFALGILVTIGLVGVITALAGRMLGDIGAYGNYIVAVIFFVIGLHLLDVFPLPWSGPGGKQIKQRGLIGAFIIGLIFGLALGPCTFAYMAPMLGVVFKVAAERMYYAIGLLLAYGIGHCSVIVLAGSLTETVSRYLHWTQKSKGAVIVKRICGILVILGGIYLIATS</sequence>
<proteinExistence type="inferred from homology"/>
<feature type="domain" description="Cytochrome C biogenesis protein transmembrane" evidence="10">
    <location>
        <begin position="20"/>
        <end position="226"/>
    </location>
</feature>
<comment type="similarity">
    <text evidence="3">Belongs to the DsbD family.</text>
</comment>
<name>X1K983_9ZZZZ</name>
<evidence type="ECO:0000256" key="7">
    <source>
        <dbReference type="ARBA" id="ARBA00022989"/>
    </source>
</evidence>
<dbReference type="GO" id="GO:0017004">
    <property type="term" value="P:cytochrome complex assembly"/>
    <property type="evidence" value="ECO:0007669"/>
    <property type="project" value="InterPro"/>
</dbReference>